<name>A0A9X9LGS9_GULGU</name>
<gene>
    <name evidence="2" type="ORF">BN2614_LOCUS1</name>
</gene>
<sequence>MLVTHNLPAGPHPSQAPSPNQPTKHKDNGEHLSEQ</sequence>
<reference evidence="2 3" key="1">
    <citation type="submission" date="2018-10" db="EMBL/GenBank/DDBJ databases">
        <authorList>
            <person name="Ekblom R."/>
            <person name="Jareborg N."/>
        </authorList>
    </citation>
    <scope>NUCLEOTIDE SEQUENCE [LARGE SCALE GENOMIC DNA]</scope>
    <source>
        <tissue evidence="2">Muscle</tissue>
    </source>
</reference>
<dbReference type="Proteomes" id="UP000269945">
    <property type="component" value="Unassembled WGS sequence"/>
</dbReference>
<comment type="caution">
    <text evidence="2">The sequence shown here is derived from an EMBL/GenBank/DDBJ whole genome shotgun (WGS) entry which is preliminary data.</text>
</comment>
<dbReference type="EMBL" id="CYRY02003194">
    <property type="protein sequence ID" value="VCW67836.1"/>
    <property type="molecule type" value="Genomic_DNA"/>
</dbReference>
<proteinExistence type="predicted"/>
<feature type="compositionally biased region" description="Pro residues" evidence="1">
    <location>
        <begin position="10"/>
        <end position="20"/>
    </location>
</feature>
<accession>A0A9X9LGS9</accession>
<organism evidence="2 3">
    <name type="scientific">Gulo gulo</name>
    <name type="common">Wolverine</name>
    <name type="synonym">Gluton</name>
    <dbReference type="NCBI Taxonomy" id="48420"/>
    <lineage>
        <taxon>Eukaryota</taxon>
        <taxon>Metazoa</taxon>
        <taxon>Chordata</taxon>
        <taxon>Craniata</taxon>
        <taxon>Vertebrata</taxon>
        <taxon>Euteleostomi</taxon>
        <taxon>Mammalia</taxon>
        <taxon>Eutheria</taxon>
        <taxon>Laurasiatheria</taxon>
        <taxon>Carnivora</taxon>
        <taxon>Caniformia</taxon>
        <taxon>Musteloidea</taxon>
        <taxon>Mustelidae</taxon>
        <taxon>Guloninae</taxon>
        <taxon>Gulo</taxon>
    </lineage>
</organism>
<feature type="compositionally biased region" description="Basic and acidic residues" evidence="1">
    <location>
        <begin position="24"/>
        <end position="35"/>
    </location>
</feature>
<evidence type="ECO:0000313" key="2">
    <source>
        <dbReference type="EMBL" id="VCW67836.1"/>
    </source>
</evidence>
<protein>
    <submittedName>
        <fullName evidence="2">Uncharacterized protein</fullName>
    </submittedName>
</protein>
<dbReference type="AlphaFoldDB" id="A0A9X9LGS9"/>
<evidence type="ECO:0000256" key="1">
    <source>
        <dbReference type="SAM" id="MobiDB-lite"/>
    </source>
</evidence>
<feature type="region of interest" description="Disordered" evidence="1">
    <location>
        <begin position="1"/>
        <end position="35"/>
    </location>
</feature>
<keyword evidence="3" id="KW-1185">Reference proteome</keyword>
<evidence type="ECO:0000313" key="3">
    <source>
        <dbReference type="Proteomes" id="UP000269945"/>
    </source>
</evidence>